<proteinExistence type="predicted"/>
<dbReference type="Proteomes" id="UP000007801">
    <property type="component" value="Unassembled WGS sequence"/>
</dbReference>
<dbReference type="HOGENOM" id="CLU_1050766_0_0_1"/>
<dbReference type="KEGG" id="dan:6497229"/>
<gene>
    <name evidence="1" type="primary">Dana\GF14404</name>
    <name evidence="1" type="synonym">dana_GLEANR_15167</name>
    <name evidence="1" type="ORF">GF14404</name>
</gene>
<dbReference type="EMBL" id="CH902620">
    <property type="protein sequence ID" value="EDV31740.1"/>
    <property type="molecule type" value="Genomic_DNA"/>
</dbReference>
<dbReference type="eggNOG" id="ENOG502TE0P">
    <property type="taxonomic scope" value="Eukaryota"/>
</dbReference>
<dbReference type="InParanoid" id="B3MLJ1"/>
<sequence length="258" mass="28252">MDTSSVSQPGCSCDSHLGISFKRKPCTVFGDLIGPYPDEVIMTVLDRILYLAGATKIIRAIATEHFIQPLKAENESRKVPPKACGTPVPSCPSNSCTSTYSILPKTSSTRTCCSSRREESVRTCQSPCIKSSSKIGAAACSPRQRAARVDFANPVDGDKRKIAGGVNMKDRLKRSISICSIACQQLKHKLTSQDSPPHKKQKWLWTRLIRSKDGCKVYEVFKNSNVDQAPSSIGSNAPVIIFLVMQNGYIMPFESVSF</sequence>
<protein>
    <submittedName>
        <fullName evidence="1">Uncharacterized protein</fullName>
    </submittedName>
</protein>
<evidence type="ECO:0000313" key="2">
    <source>
        <dbReference type="Proteomes" id="UP000007801"/>
    </source>
</evidence>
<dbReference type="GeneID" id="6497229"/>
<name>B3MLJ1_DROAN</name>
<keyword evidence="2" id="KW-1185">Reference proteome</keyword>
<dbReference type="AlphaFoldDB" id="B3MLJ1"/>
<dbReference type="OrthoDB" id="7921910at2759"/>
<dbReference type="PhylomeDB" id="B3MLJ1"/>
<organism evidence="1 2">
    <name type="scientific">Drosophila ananassae</name>
    <name type="common">Fruit fly</name>
    <dbReference type="NCBI Taxonomy" id="7217"/>
    <lineage>
        <taxon>Eukaryota</taxon>
        <taxon>Metazoa</taxon>
        <taxon>Ecdysozoa</taxon>
        <taxon>Arthropoda</taxon>
        <taxon>Hexapoda</taxon>
        <taxon>Insecta</taxon>
        <taxon>Pterygota</taxon>
        <taxon>Neoptera</taxon>
        <taxon>Endopterygota</taxon>
        <taxon>Diptera</taxon>
        <taxon>Brachycera</taxon>
        <taxon>Muscomorpha</taxon>
        <taxon>Ephydroidea</taxon>
        <taxon>Drosophilidae</taxon>
        <taxon>Drosophila</taxon>
        <taxon>Sophophora</taxon>
    </lineage>
</organism>
<accession>B3MLJ1</accession>
<evidence type="ECO:0000313" key="1">
    <source>
        <dbReference type="EMBL" id="EDV31740.1"/>
    </source>
</evidence>
<reference evidence="1 2" key="1">
    <citation type="journal article" date="2007" name="Nature">
        <title>Evolution of genes and genomes on the Drosophila phylogeny.</title>
        <authorList>
            <consortium name="Drosophila 12 Genomes Consortium"/>
            <person name="Clark A.G."/>
            <person name="Eisen M.B."/>
            <person name="Smith D.R."/>
            <person name="Bergman C.M."/>
            <person name="Oliver B."/>
            <person name="Markow T.A."/>
            <person name="Kaufman T.C."/>
            <person name="Kellis M."/>
            <person name="Gelbart W."/>
            <person name="Iyer V.N."/>
            <person name="Pollard D.A."/>
            <person name="Sackton T.B."/>
            <person name="Larracuente A.M."/>
            <person name="Singh N.D."/>
            <person name="Abad J.P."/>
            <person name="Abt D.N."/>
            <person name="Adryan B."/>
            <person name="Aguade M."/>
            <person name="Akashi H."/>
            <person name="Anderson W.W."/>
            <person name="Aquadro C.F."/>
            <person name="Ardell D.H."/>
            <person name="Arguello R."/>
            <person name="Artieri C.G."/>
            <person name="Barbash D.A."/>
            <person name="Barker D."/>
            <person name="Barsanti P."/>
            <person name="Batterham P."/>
            <person name="Batzoglou S."/>
            <person name="Begun D."/>
            <person name="Bhutkar A."/>
            <person name="Blanco E."/>
            <person name="Bosak S.A."/>
            <person name="Bradley R.K."/>
            <person name="Brand A.D."/>
            <person name="Brent M.R."/>
            <person name="Brooks A.N."/>
            <person name="Brown R.H."/>
            <person name="Butlin R.K."/>
            <person name="Caggese C."/>
            <person name="Calvi B.R."/>
            <person name="Bernardo de Carvalho A."/>
            <person name="Caspi A."/>
            <person name="Castrezana S."/>
            <person name="Celniker S.E."/>
            <person name="Chang J.L."/>
            <person name="Chapple C."/>
            <person name="Chatterji S."/>
            <person name="Chinwalla A."/>
            <person name="Civetta A."/>
            <person name="Clifton S.W."/>
            <person name="Comeron J.M."/>
            <person name="Costello J.C."/>
            <person name="Coyne J.A."/>
            <person name="Daub J."/>
            <person name="David R.G."/>
            <person name="Delcher A.L."/>
            <person name="Delehaunty K."/>
            <person name="Do C.B."/>
            <person name="Ebling H."/>
            <person name="Edwards K."/>
            <person name="Eickbush T."/>
            <person name="Evans J.D."/>
            <person name="Filipski A."/>
            <person name="Findeiss S."/>
            <person name="Freyhult E."/>
            <person name="Fulton L."/>
            <person name="Fulton R."/>
            <person name="Garcia A.C."/>
            <person name="Gardiner A."/>
            <person name="Garfield D.A."/>
            <person name="Garvin B.E."/>
            <person name="Gibson G."/>
            <person name="Gilbert D."/>
            <person name="Gnerre S."/>
            <person name="Godfrey J."/>
            <person name="Good R."/>
            <person name="Gotea V."/>
            <person name="Gravely B."/>
            <person name="Greenberg A.J."/>
            <person name="Griffiths-Jones S."/>
            <person name="Gross S."/>
            <person name="Guigo R."/>
            <person name="Gustafson E.A."/>
            <person name="Haerty W."/>
            <person name="Hahn M.W."/>
            <person name="Halligan D.L."/>
            <person name="Halpern A.L."/>
            <person name="Halter G.M."/>
            <person name="Han M.V."/>
            <person name="Heger A."/>
            <person name="Hillier L."/>
            <person name="Hinrichs A.S."/>
            <person name="Holmes I."/>
            <person name="Hoskins R.A."/>
            <person name="Hubisz M.J."/>
            <person name="Hultmark D."/>
            <person name="Huntley M.A."/>
            <person name="Jaffe D.B."/>
            <person name="Jagadeeshan S."/>
            <person name="Jeck W.R."/>
            <person name="Johnson J."/>
            <person name="Jones C.D."/>
            <person name="Jordan W.C."/>
            <person name="Karpen G.H."/>
            <person name="Kataoka E."/>
            <person name="Keightley P.D."/>
            <person name="Kheradpour P."/>
            <person name="Kirkness E.F."/>
            <person name="Koerich L.B."/>
            <person name="Kristiansen K."/>
            <person name="Kudrna D."/>
            <person name="Kulathinal R.J."/>
            <person name="Kumar S."/>
            <person name="Kwok R."/>
            <person name="Lander E."/>
            <person name="Langley C.H."/>
            <person name="Lapoint R."/>
            <person name="Lazzaro B.P."/>
            <person name="Lee S.J."/>
            <person name="Levesque L."/>
            <person name="Li R."/>
            <person name="Lin C.F."/>
            <person name="Lin M.F."/>
            <person name="Lindblad-Toh K."/>
            <person name="Llopart A."/>
            <person name="Long M."/>
            <person name="Low L."/>
            <person name="Lozovsky E."/>
            <person name="Lu J."/>
            <person name="Luo M."/>
            <person name="Machado C.A."/>
            <person name="Makalowski W."/>
            <person name="Marzo M."/>
            <person name="Matsuda M."/>
            <person name="Matzkin L."/>
            <person name="McAllister B."/>
            <person name="McBride C.S."/>
            <person name="McKernan B."/>
            <person name="McKernan K."/>
            <person name="Mendez-Lago M."/>
            <person name="Minx P."/>
            <person name="Mollenhauer M.U."/>
            <person name="Montooth K."/>
            <person name="Mount S.M."/>
            <person name="Mu X."/>
            <person name="Myers E."/>
            <person name="Negre B."/>
            <person name="Newfeld S."/>
            <person name="Nielsen R."/>
            <person name="Noor M.A."/>
            <person name="O'Grady P."/>
            <person name="Pachter L."/>
            <person name="Papaceit M."/>
            <person name="Parisi M.J."/>
            <person name="Parisi M."/>
            <person name="Parts L."/>
            <person name="Pedersen J.S."/>
            <person name="Pesole G."/>
            <person name="Phillippy A.M."/>
            <person name="Ponting C.P."/>
            <person name="Pop M."/>
            <person name="Porcelli D."/>
            <person name="Powell J.R."/>
            <person name="Prohaska S."/>
            <person name="Pruitt K."/>
            <person name="Puig M."/>
            <person name="Quesneville H."/>
            <person name="Ram K.R."/>
            <person name="Rand D."/>
            <person name="Rasmussen M.D."/>
            <person name="Reed L.K."/>
            <person name="Reenan R."/>
            <person name="Reily A."/>
            <person name="Remington K.A."/>
            <person name="Rieger T.T."/>
            <person name="Ritchie M.G."/>
            <person name="Robin C."/>
            <person name="Rogers Y.H."/>
            <person name="Rohde C."/>
            <person name="Rozas J."/>
            <person name="Rubenfield M.J."/>
            <person name="Ruiz A."/>
            <person name="Russo S."/>
            <person name="Salzberg S.L."/>
            <person name="Sanchez-Gracia A."/>
            <person name="Saranga D.J."/>
            <person name="Sato H."/>
            <person name="Schaeffer S.W."/>
            <person name="Schatz M.C."/>
            <person name="Schlenke T."/>
            <person name="Schwartz R."/>
            <person name="Segarra C."/>
            <person name="Singh R.S."/>
            <person name="Sirot L."/>
            <person name="Sirota M."/>
            <person name="Sisneros N.B."/>
            <person name="Smith C.D."/>
            <person name="Smith T.F."/>
            <person name="Spieth J."/>
            <person name="Stage D.E."/>
            <person name="Stark A."/>
            <person name="Stephan W."/>
            <person name="Strausberg R.L."/>
            <person name="Strempel S."/>
            <person name="Sturgill D."/>
            <person name="Sutton G."/>
            <person name="Sutton G.G."/>
            <person name="Tao W."/>
            <person name="Teichmann S."/>
            <person name="Tobari Y.N."/>
            <person name="Tomimura Y."/>
            <person name="Tsolas J.M."/>
            <person name="Valente V.L."/>
            <person name="Venter E."/>
            <person name="Venter J.C."/>
            <person name="Vicario S."/>
            <person name="Vieira F.G."/>
            <person name="Vilella A.J."/>
            <person name="Villasante A."/>
            <person name="Walenz B."/>
            <person name="Wang J."/>
            <person name="Wasserman M."/>
            <person name="Watts T."/>
            <person name="Wilson D."/>
            <person name="Wilson R.K."/>
            <person name="Wing R.A."/>
            <person name="Wolfner M.F."/>
            <person name="Wong A."/>
            <person name="Wong G.K."/>
            <person name="Wu C.I."/>
            <person name="Wu G."/>
            <person name="Yamamoto D."/>
            <person name="Yang H.P."/>
            <person name="Yang S.P."/>
            <person name="Yorke J.A."/>
            <person name="Yoshida K."/>
            <person name="Zdobnov E."/>
            <person name="Zhang P."/>
            <person name="Zhang Y."/>
            <person name="Zimin A.V."/>
            <person name="Baldwin J."/>
            <person name="Abdouelleil A."/>
            <person name="Abdulkadir J."/>
            <person name="Abebe A."/>
            <person name="Abera B."/>
            <person name="Abreu J."/>
            <person name="Acer S.C."/>
            <person name="Aftuck L."/>
            <person name="Alexander A."/>
            <person name="An P."/>
            <person name="Anderson E."/>
            <person name="Anderson S."/>
            <person name="Arachi H."/>
            <person name="Azer M."/>
            <person name="Bachantsang P."/>
            <person name="Barry A."/>
            <person name="Bayul T."/>
            <person name="Berlin A."/>
            <person name="Bessette D."/>
            <person name="Bloom T."/>
            <person name="Blye J."/>
            <person name="Boguslavskiy L."/>
            <person name="Bonnet C."/>
            <person name="Boukhgalter B."/>
            <person name="Bourzgui I."/>
            <person name="Brown A."/>
            <person name="Cahill P."/>
            <person name="Channer S."/>
            <person name="Cheshatsang Y."/>
            <person name="Chuda L."/>
            <person name="Citroen M."/>
            <person name="Collymore A."/>
            <person name="Cooke P."/>
            <person name="Costello M."/>
            <person name="D'Aco K."/>
            <person name="Daza R."/>
            <person name="De Haan G."/>
            <person name="DeGray S."/>
            <person name="DeMaso C."/>
            <person name="Dhargay N."/>
            <person name="Dooley K."/>
            <person name="Dooley E."/>
            <person name="Doricent M."/>
            <person name="Dorje P."/>
            <person name="Dorjee K."/>
            <person name="Dupes A."/>
            <person name="Elong R."/>
            <person name="Falk J."/>
            <person name="Farina A."/>
            <person name="Faro S."/>
            <person name="Ferguson D."/>
            <person name="Fisher S."/>
            <person name="Foley C.D."/>
            <person name="Franke A."/>
            <person name="Friedrich D."/>
            <person name="Gadbois L."/>
            <person name="Gearin G."/>
            <person name="Gearin C.R."/>
            <person name="Giannoukos G."/>
            <person name="Goode T."/>
            <person name="Graham J."/>
            <person name="Grandbois E."/>
            <person name="Grewal S."/>
            <person name="Gyaltsen K."/>
            <person name="Hafez N."/>
            <person name="Hagos B."/>
            <person name="Hall J."/>
            <person name="Henson C."/>
            <person name="Hollinger A."/>
            <person name="Honan T."/>
            <person name="Huard M.D."/>
            <person name="Hughes L."/>
            <person name="Hurhula B."/>
            <person name="Husby M.E."/>
            <person name="Kamat A."/>
            <person name="Kanga B."/>
            <person name="Kashin S."/>
            <person name="Khazanovich D."/>
            <person name="Kisner P."/>
            <person name="Lance K."/>
            <person name="Lara M."/>
            <person name="Lee W."/>
            <person name="Lennon N."/>
            <person name="Letendre F."/>
            <person name="LeVine R."/>
            <person name="Lipovsky A."/>
            <person name="Liu X."/>
            <person name="Liu J."/>
            <person name="Liu S."/>
            <person name="Lokyitsang T."/>
            <person name="Lokyitsang Y."/>
            <person name="Lubonja R."/>
            <person name="Lui A."/>
            <person name="MacDonald P."/>
            <person name="Magnisalis V."/>
            <person name="Maru K."/>
            <person name="Matthews C."/>
            <person name="McCusker W."/>
            <person name="McDonough S."/>
            <person name="Mehta T."/>
            <person name="Meldrim J."/>
            <person name="Meneus L."/>
            <person name="Mihai O."/>
            <person name="Mihalev A."/>
            <person name="Mihova T."/>
            <person name="Mittelman R."/>
            <person name="Mlenga V."/>
            <person name="Montmayeur A."/>
            <person name="Mulrain L."/>
            <person name="Navidi A."/>
            <person name="Naylor J."/>
            <person name="Negash T."/>
            <person name="Nguyen T."/>
            <person name="Nguyen N."/>
            <person name="Nicol R."/>
            <person name="Norbu C."/>
            <person name="Norbu N."/>
            <person name="Novod N."/>
            <person name="O'Neill B."/>
            <person name="Osman S."/>
            <person name="Markiewicz E."/>
            <person name="Oyono O.L."/>
            <person name="Patti C."/>
            <person name="Phunkhang P."/>
            <person name="Pierre F."/>
            <person name="Priest M."/>
            <person name="Raghuraman S."/>
            <person name="Rege F."/>
            <person name="Reyes R."/>
            <person name="Rise C."/>
            <person name="Rogov P."/>
            <person name="Ross K."/>
            <person name="Ryan E."/>
            <person name="Settipalli S."/>
            <person name="Shea T."/>
            <person name="Sherpa N."/>
            <person name="Shi L."/>
            <person name="Shih D."/>
            <person name="Sparrow T."/>
            <person name="Spaulding J."/>
            <person name="Stalker J."/>
            <person name="Stange-Thomann N."/>
            <person name="Stavropoulos S."/>
            <person name="Stone C."/>
            <person name="Strader C."/>
            <person name="Tesfaye S."/>
            <person name="Thomson T."/>
            <person name="Thoulutsang Y."/>
            <person name="Thoulutsang D."/>
            <person name="Topham K."/>
            <person name="Topping I."/>
            <person name="Tsamla T."/>
            <person name="Vassiliev H."/>
            <person name="Vo A."/>
            <person name="Wangchuk T."/>
            <person name="Wangdi T."/>
            <person name="Weiand M."/>
            <person name="Wilkinson J."/>
            <person name="Wilson A."/>
            <person name="Yadav S."/>
            <person name="Young G."/>
            <person name="Yu Q."/>
            <person name="Zembek L."/>
            <person name="Zhong D."/>
            <person name="Zimmer A."/>
            <person name="Zwirko Z."/>
            <person name="Jaffe D.B."/>
            <person name="Alvarez P."/>
            <person name="Brockman W."/>
            <person name="Butler J."/>
            <person name="Chin C."/>
            <person name="Gnerre S."/>
            <person name="Grabherr M."/>
            <person name="Kleber M."/>
            <person name="Mauceli E."/>
            <person name="MacCallum I."/>
        </authorList>
    </citation>
    <scope>NUCLEOTIDE SEQUENCE [LARGE SCALE GENOMIC DNA]</scope>
    <source>
        <strain evidence="2">Tucson 14024-0371.13</strain>
    </source>
</reference>
<dbReference type="OMA" id="IRMLAMS"/>